<keyword evidence="7" id="KW-0175">Coiled coil</keyword>
<gene>
    <name evidence="9" type="ORF">Bca52824_018177</name>
</gene>
<evidence type="ECO:0000313" key="9">
    <source>
        <dbReference type="EMBL" id="KAG2315055.1"/>
    </source>
</evidence>
<evidence type="ECO:0000256" key="1">
    <source>
        <dbReference type="ARBA" id="ARBA00022670"/>
    </source>
</evidence>
<dbReference type="AlphaFoldDB" id="A0A8X8AX63"/>
<dbReference type="GO" id="GO:0008270">
    <property type="term" value="F:zinc ion binding"/>
    <property type="evidence" value="ECO:0007669"/>
    <property type="project" value="UniProtKB-KW"/>
</dbReference>
<evidence type="ECO:0000256" key="4">
    <source>
        <dbReference type="ARBA" id="ARBA00022801"/>
    </source>
</evidence>
<evidence type="ECO:0000256" key="6">
    <source>
        <dbReference type="PROSITE-ProRule" id="PRU01343"/>
    </source>
</evidence>
<dbReference type="PANTHER" id="PTHR33248">
    <property type="entry name" value="ZINC ION-BINDING PROTEIN"/>
    <property type="match status" value="1"/>
</dbReference>
<accession>A0A8X8AX63</accession>
<name>A0A8X8AX63_BRACI</name>
<keyword evidence="10" id="KW-1185">Reference proteome</keyword>
<keyword evidence="1" id="KW-0645">Protease</keyword>
<dbReference type="InterPro" id="IPR003653">
    <property type="entry name" value="Peptidase_C48_C"/>
</dbReference>
<proteinExistence type="predicted"/>
<dbReference type="GO" id="GO:0006508">
    <property type="term" value="P:proteolysis"/>
    <property type="evidence" value="ECO:0007669"/>
    <property type="project" value="UniProtKB-KW"/>
</dbReference>
<keyword evidence="2" id="KW-0479">Metal-binding</keyword>
<dbReference type="InterPro" id="IPR010666">
    <property type="entry name" value="Znf_GRF"/>
</dbReference>
<dbReference type="PROSITE" id="PS51999">
    <property type="entry name" value="ZF_GRF"/>
    <property type="match status" value="1"/>
</dbReference>
<protein>
    <recommendedName>
        <fullName evidence="8">GRF-type domain-containing protein</fullName>
    </recommendedName>
</protein>
<keyword evidence="3 6" id="KW-0863">Zinc-finger</keyword>
<feature type="domain" description="GRF-type" evidence="8">
    <location>
        <begin position="489"/>
        <end position="532"/>
    </location>
</feature>
<comment type="caution">
    <text evidence="9">The sequence shown here is derived from an EMBL/GenBank/DDBJ whole genome shotgun (WGS) entry which is preliminary data.</text>
</comment>
<evidence type="ECO:0000313" key="10">
    <source>
        <dbReference type="Proteomes" id="UP000886595"/>
    </source>
</evidence>
<reference evidence="9 10" key="1">
    <citation type="submission" date="2020-02" db="EMBL/GenBank/DDBJ databases">
        <authorList>
            <person name="Ma Q."/>
            <person name="Huang Y."/>
            <person name="Song X."/>
            <person name="Pei D."/>
        </authorList>
    </citation>
    <scope>NUCLEOTIDE SEQUENCE [LARGE SCALE GENOMIC DNA]</scope>
    <source>
        <strain evidence="9">Sxm20200214</strain>
        <tissue evidence="9">Leaf</tissue>
    </source>
</reference>
<dbReference type="EMBL" id="JAAMPC010000004">
    <property type="protein sequence ID" value="KAG2315055.1"/>
    <property type="molecule type" value="Genomic_DNA"/>
</dbReference>
<evidence type="ECO:0000256" key="5">
    <source>
        <dbReference type="ARBA" id="ARBA00022833"/>
    </source>
</evidence>
<organism evidence="9 10">
    <name type="scientific">Brassica carinata</name>
    <name type="common">Ethiopian mustard</name>
    <name type="synonym">Abyssinian cabbage</name>
    <dbReference type="NCBI Taxonomy" id="52824"/>
    <lineage>
        <taxon>Eukaryota</taxon>
        <taxon>Viridiplantae</taxon>
        <taxon>Streptophyta</taxon>
        <taxon>Embryophyta</taxon>
        <taxon>Tracheophyta</taxon>
        <taxon>Spermatophyta</taxon>
        <taxon>Magnoliopsida</taxon>
        <taxon>eudicotyledons</taxon>
        <taxon>Gunneridae</taxon>
        <taxon>Pentapetalae</taxon>
        <taxon>rosids</taxon>
        <taxon>malvids</taxon>
        <taxon>Brassicales</taxon>
        <taxon>Brassicaceae</taxon>
        <taxon>Brassiceae</taxon>
        <taxon>Brassica</taxon>
    </lineage>
</organism>
<sequence length="641" mass="72460">MILYQSWTFSPHLPLFPAPSMNDILRVEADPEIKSLTLQRSQSCCAKCLSGKSLHLPSSAQPSTFSLIDQRNATKHTKAVRLSLITPPPPTTDLSHQTITLPSSANTRHSFTAQHPRNHQLAAQAPPVQASLVHTSSPVSPVHKTRVHSPPVHKSPPQTPIHNSAVQVLSTNQNGHVCTRSVIYDASAHHTSPELHHLLFHGKEIIEKISPDFPSFTQPKYDSSTNQASRRQIFPLSPLPFTPETSPNKISDSLPGFVRHASSINAFSATATSTPLSVSNPIAPHLQDHPMEDNNIVELSDNSPARERARHMPTLEEGHLVRELRNCKSVPAPDVISPLPQIQWDLFKKIITKYKAAFHITPSKFDFSNDFLLKLAKPTQWTTTYHMEILMHMLAERHSSLLEEQKLAFVSPHLTAGLQAVSKDFNKSRKREAFKWDKQVTDLVLQPGKKWMEDVEQSETNHLIPMSSSSSSSSLQGGRRSVYGIPTRCWCGQVLDTWVSETKENPYRRFYRCKIALQFKTESHLFKWVDEAILDEIRMVDAKRIDLVHDFQSLAEKTNVELHSQRDWIVGRNEEMQNEIKEKMMQLSRAIDEATRQMKEQIDAELTTHINKKLNNEGSIHKIAAVMAICGAMSYLYWKLL</sequence>
<evidence type="ECO:0000256" key="3">
    <source>
        <dbReference type="ARBA" id="ARBA00022771"/>
    </source>
</evidence>
<dbReference type="Proteomes" id="UP000886595">
    <property type="component" value="Unassembled WGS sequence"/>
</dbReference>
<keyword evidence="5" id="KW-0862">Zinc</keyword>
<evidence type="ECO:0000256" key="7">
    <source>
        <dbReference type="SAM" id="Coils"/>
    </source>
</evidence>
<keyword evidence="4" id="KW-0378">Hydrolase</keyword>
<evidence type="ECO:0000256" key="2">
    <source>
        <dbReference type="ARBA" id="ARBA00022723"/>
    </source>
</evidence>
<evidence type="ECO:0000259" key="8">
    <source>
        <dbReference type="PROSITE" id="PS51999"/>
    </source>
</evidence>
<dbReference type="GO" id="GO:0008234">
    <property type="term" value="F:cysteine-type peptidase activity"/>
    <property type="evidence" value="ECO:0007669"/>
    <property type="project" value="InterPro"/>
</dbReference>
<dbReference type="Pfam" id="PF02902">
    <property type="entry name" value="Peptidase_C48"/>
    <property type="match status" value="1"/>
</dbReference>
<dbReference type="OrthoDB" id="1110413at2759"/>
<feature type="coiled-coil region" evidence="7">
    <location>
        <begin position="573"/>
        <end position="604"/>
    </location>
</feature>